<dbReference type="InterPro" id="IPR056739">
    <property type="entry name" value="NfeD_membrane"/>
</dbReference>
<dbReference type="STRING" id="638302.HMPREF0908_1331"/>
<sequence length="212" mass="22096">MDVIVDRGVLQVLLLAVMFLSIMVEIKTGGLGVGVLLGIVAAAVFWGSQYTRGLVEFYHIAVFLVGVLMIIVEILLPTVGLLAGLGVAAMLYSIVLALGGDIGALAALGIALAISVAAFLLIVARLPSSRLWNKLVLHNSSRTEEGYVSSVGAVDLVGKTGEVLTELRPAGTVRIDGHPVDVVSEGTFISKGTHVVVLSVSGSRVVVREADR</sequence>
<feature type="transmembrane region" description="Helical" evidence="5">
    <location>
        <begin position="104"/>
        <end position="124"/>
    </location>
</feature>
<dbReference type="InterPro" id="IPR052165">
    <property type="entry name" value="Membrane_assoc_protease"/>
</dbReference>
<evidence type="ECO:0000256" key="3">
    <source>
        <dbReference type="ARBA" id="ARBA00022989"/>
    </source>
</evidence>
<evidence type="ECO:0000259" key="6">
    <source>
        <dbReference type="Pfam" id="PF01957"/>
    </source>
</evidence>
<keyword evidence="3 5" id="KW-1133">Transmembrane helix</keyword>
<dbReference type="Pfam" id="PF24961">
    <property type="entry name" value="NfeD_membrane"/>
    <property type="match status" value="1"/>
</dbReference>
<comment type="caution">
    <text evidence="8">The sequence shown here is derived from an EMBL/GenBank/DDBJ whole genome shotgun (WGS) entry which is preliminary data.</text>
</comment>
<evidence type="ECO:0000256" key="4">
    <source>
        <dbReference type="ARBA" id="ARBA00023136"/>
    </source>
</evidence>
<dbReference type="PANTHER" id="PTHR33507:SF3">
    <property type="entry name" value="INNER MEMBRANE PROTEIN YBBJ"/>
    <property type="match status" value="1"/>
</dbReference>
<dbReference type="EMBL" id="ACLA01000020">
    <property type="protein sequence ID" value="EEQ48351.1"/>
    <property type="molecule type" value="Genomic_DNA"/>
</dbReference>
<dbReference type="GO" id="GO:0005886">
    <property type="term" value="C:plasma membrane"/>
    <property type="evidence" value="ECO:0007669"/>
    <property type="project" value="TreeGrafter"/>
</dbReference>
<feature type="domain" description="NfeD integral membrane" evidence="7">
    <location>
        <begin position="10"/>
        <end position="123"/>
    </location>
</feature>
<name>C4V487_9FIRM</name>
<keyword evidence="2 5" id="KW-0812">Transmembrane</keyword>
<protein>
    <submittedName>
        <fullName evidence="8">Nodulation efficiency protein D</fullName>
    </submittedName>
</protein>
<evidence type="ECO:0000256" key="5">
    <source>
        <dbReference type="SAM" id="Phobius"/>
    </source>
</evidence>
<accession>C4V487</accession>
<feature type="transmembrane region" description="Helical" evidence="5">
    <location>
        <begin position="57"/>
        <end position="76"/>
    </location>
</feature>
<gene>
    <name evidence="8" type="ORF">HMPREF0908_1331</name>
</gene>
<dbReference type="SUPFAM" id="SSF141322">
    <property type="entry name" value="NfeD domain-like"/>
    <property type="match status" value="1"/>
</dbReference>
<dbReference type="Proteomes" id="UP000005309">
    <property type="component" value="Unassembled WGS sequence"/>
</dbReference>
<feature type="transmembrane region" description="Helical" evidence="5">
    <location>
        <begin position="12"/>
        <end position="45"/>
    </location>
</feature>
<proteinExistence type="predicted"/>
<dbReference type="HOGENOM" id="CLU_087257_0_0_9"/>
<reference evidence="8 9" key="1">
    <citation type="submission" date="2009-04" db="EMBL/GenBank/DDBJ databases">
        <authorList>
            <person name="Qin X."/>
            <person name="Bachman B."/>
            <person name="Battles P."/>
            <person name="Bell A."/>
            <person name="Bess C."/>
            <person name="Bickham C."/>
            <person name="Chaboub L."/>
            <person name="Chen D."/>
            <person name="Coyle M."/>
            <person name="Deiros D.R."/>
            <person name="Dinh H."/>
            <person name="Forbes L."/>
            <person name="Fowler G."/>
            <person name="Francisco L."/>
            <person name="Fu Q."/>
            <person name="Gubbala S."/>
            <person name="Hale W."/>
            <person name="Han Y."/>
            <person name="Hemphill L."/>
            <person name="Highlander S.K."/>
            <person name="Hirani K."/>
            <person name="Hogues M."/>
            <person name="Jackson L."/>
            <person name="Jakkamsetti A."/>
            <person name="Javaid M."/>
            <person name="Jiang H."/>
            <person name="Korchina V."/>
            <person name="Kovar C."/>
            <person name="Lara F."/>
            <person name="Lee S."/>
            <person name="Mata R."/>
            <person name="Mathew T."/>
            <person name="Moen C."/>
            <person name="Morales K."/>
            <person name="Munidasa M."/>
            <person name="Nazareth L."/>
            <person name="Ngo R."/>
            <person name="Nguyen L."/>
            <person name="Okwuonu G."/>
            <person name="Ongeri F."/>
            <person name="Patil S."/>
            <person name="Petrosino J."/>
            <person name="Pham C."/>
            <person name="Pham P."/>
            <person name="Pu L.-L."/>
            <person name="Puazo M."/>
            <person name="Raj R."/>
            <person name="Reid J."/>
            <person name="Rouhana J."/>
            <person name="Saada N."/>
            <person name="Shang Y."/>
            <person name="Simmons D."/>
            <person name="Thornton R."/>
            <person name="Warren J."/>
            <person name="Weissenberger G."/>
            <person name="Zhang J."/>
            <person name="Zhang L."/>
            <person name="Zhou C."/>
            <person name="Zhu D."/>
            <person name="Muzny D."/>
            <person name="Worley K."/>
            <person name="Gibbs R."/>
        </authorList>
    </citation>
    <scope>NUCLEOTIDE SEQUENCE [LARGE SCALE GENOMIC DNA]</scope>
    <source>
        <strain evidence="8 9">ATCC 43531</strain>
    </source>
</reference>
<dbReference type="InterPro" id="IPR002810">
    <property type="entry name" value="NfeD-like_C"/>
</dbReference>
<dbReference type="InterPro" id="IPR012340">
    <property type="entry name" value="NA-bd_OB-fold"/>
</dbReference>
<dbReference type="AlphaFoldDB" id="C4V487"/>
<keyword evidence="9" id="KW-1185">Reference proteome</keyword>
<dbReference type="RefSeq" id="WP_006690065.1">
    <property type="nucleotide sequence ID" value="NZ_GG694006.1"/>
</dbReference>
<feature type="domain" description="NfeD-like C-terminal" evidence="6">
    <location>
        <begin position="155"/>
        <end position="208"/>
    </location>
</feature>
<evidence type="ECO:0000256" key="1">
    <source>
        <dbReference type="ARBA" id="ARBA00004141"/>
    </source>
</evidence>
<organism evidence="8 9">
    <name type="scientific">Selenomonas flueggei ATCC 43531</name>
    <dbReference type="NCBI Taxonomy" id="638302"/>
    <lineage>
        <taxon>Bacteria</taxon>
        <taxon>Bacillati</taxon>
        <taxon>Bacillota</taxon>
        <taxon>Negativicutes</taxon>
        <taxon>Selenomonadales</taxon>
        <taxon>Selenomonadaceae</taxon>
        <taxon>Selenomonas</taxon>
    </lineage>
</organism>
<dbReference type="eggNOG" id="COG1030">
    <property type="taxonomic scope" value="Bacteria"/>
</dbReference>
<dbReference type="PANTHER" id="PTHR33507">
    <property type="entry name" value="INNER MEMBRANE PROTEIN YBBJ"/>
    <property type="match status" value="1"/>
</dbReference>
<evidence type="ECO:0000256" key="2">
    <source>
        <dbReference type="ARBA" id="ARBA00022692"/>
    </source>
</evidence>
<evidence type="ECO:0000313" key="9">
    <source>
        <dbReference type="Proteomes" id="UP000005309"/>
    </source>
</evidence>
<evidence type="ECO:0000313" key="8">
    <source>
        <dbReference type="EMBL" id="EEQ48351.1"/>
    </source>
</evidence>
<dbReference type="OrthoDB" id="9806253at2"/>
<comment type="subcellular location">
    <subcellularLocation>
        <location evidence="1">Membrane</location>
        <topology evidence="1">Multi-pass membrane protein</topology>
    </subcellularLocation>
</comment>
<dbReference type="Gene3D" id="2.40.50.140">
    <property type="entry name" value="Nucleic acid-binding proteins"/>
    <property type="match status" value="1"/>
</dbReference>
<keyword evidence="4 5" id="KW-0472">Membrane</keyword>
<evidence type="ECO:0000259" key="7">
    <source>
        <dbReference type="Pfam" id="PF24961"/>
    </source>
</evidence>
<dbReference type="Pfam" id="PF01957">
    <property type="entry name" value="NfeD"/>
    <property type="match status" value="1"/>
</dbReference>